<feature type="region of interest" description="Disordered" evidence="1">
    <location>
        <begin position="50"/>
        <end position="69"/>
    </location>
</feature>
<sequence length="69" mass="6946">MVGACGGGSLAAEPYGGLESLPLGVRWVGILGIGFGKGVSLSFVTVTRSDRNRPTWSGAGEGSALPLVR</sequence>
<evidence type="ECO:0000313" key="4">
    <source>
        <dbReference type="Proteomes" id="UP000054248"/>
    </source>
</evidence>
<evidence type="ECO:0000256" key="2">
    <source>
        <dbReference type="SAM" id="Phobius"/>
    </source>
</evidence>
<dbReference type="EMBL" id="KN822943">
    <property type="protein sequence ID" value="KIO34362.1"/>
    <property type="molecule type" value="Genomic_DNA"/>
</dbReference>
<organism evidence="3 4">
    <name type="scientific">Tulasnella calospora MUT 4182</name>
    <dbReference type="NCBI Taxonomy" id="1051891"/>
    <lineage>
        <taxon>Eukaryota</taxon>
        <taxon>Fungi</taxon>
        <taxon>Dikarya</taxon>
        <taxon>Basidiomycota</taxon>
        <taxon>Agaricomycotina</taxon>
        <taxon>Agaricomycetes</taxon>
        <taxon>Cantharellales</taxon>
        <taxon>Tulasnellaceae</taxon>
        <taxon>Tulasnella</taxon>
    </lineage>
</organism>
<evidence type="ECO:0000313" key="3">
    <source>
        <dbReference type="EMBL" id="KIO34362.1"/>
    </source>
</evidence>
<dbReference type="Proteomes" id="UP000054248">
    <property type="component" value="Unassembled WGS sequence"/>
</dbReference>
<gene>
    <name evidence="3" type="ORF">M407DRAFT_240667</name>
</gene>
<name>A0A0C3MKY2_9AGAM</name>
<keyword evidence="2" id="KW-1133">Transmembrane helix</keyword>
<reference evidence="4" key="2">
    <citation type="submission" date="2015-01" db="EMBL/GenBank/DDBJ databases">
        <title>Evolutionary Origins and Diversification of the Mycorrhizal Mutualists.</title>
        <authorList>
            <consortium name="DOE Joint Genome Institute"/>
            <consortium name="Mycorrhizal Genomics Consortium"/>
            <person name="Kohler A."/>
            <person name="Kuo A."/>
            <person name="Nagy L.G."/>
            <person name="Floudas D."/>
            <person name="Copeland A."/>
            <person name="Barry K.W."/>
            <person name="Cichocki N."/>
            <person name="Veneault-Fourrey C."/>
            <person name="LaButti K."/>
            <person name="Lindquist E.A."/>
            <person name="Lipzen A."/>
            <person name="Lundell T."/>
            <person name="Morin E."/>
            <person name="Murat C."/>
            <person name="Riley R."/>
            <person name="Ohm R."/>
            <person name="Sun H."/>
            <person name="Tunlid A."/>
            <person name="Henrissat B."/>
            <person name="Grigoriev I.V."/>
            <person name="Hibbett D.S."/>
            <person name="Martin F."/>
        </authorList>
    </citation>
    <scope>NUCLEOTIDE SEQUENCE [LARGE SCALE GENOMIC DNA]</scope>
    <source>
        <strain evidence="4">MUT 4182</strain>
    </source>
</reference>
<feature type="transmembrane region" description="Helical" evidence="2">
    <location>
        <begin position="27"/>
        <end position="46"/>
    </location>
</feature>
<protein>
    <submittedName>
        <fullName evidence="3">Uncharacterized protein</fullName>
    </submittedName>
</protein>
<reference evidence="3 4" key="1">
    <citation type="submission" date="2014-04" db="EMBL/GenBank/DDBJ databases">
        <authorList>
            <consortium name="DOE Joint Genome Institute"/>
            <person name="Kuo A."/>
            <person name="Girlanda M."/>
            <person name="Perotto S."/>
            <person name="Kohler A."/>
            <person name="Nagy L.G."/>
            <person name="Floudas D."/>
            <person name="Copeland A."/>
            <person name="Barry K.W."/>
            <person name="Cichocki N."/>
            <person name="Veneault-Fourrey C."/>
            <person name="LaButti K."/>
            <person name="Lindquist E.A."/>
            <person name="Lipzen A."/>
            <person name="Lundell T."/>
            <person name="Morin E."/>
            <person name="Murat C."/>
            <person name="Sun H."/>
            <person name="Tunlid A."/>
            <person name="Henrissat B."/>
            <person name="Grigoriev I.V."/>
            <person name="Hibbett D.S."/>
            <person name="Martin F."/>
            <person name="Nordberg H.P."/>
            <person name="Cantor M.N."/>
            <person name="Hua S.X."/>
        </authorList>
    </citation>
    <scope>NUCLEOTIDE SEQUENCE [LARGE SCALE GENOMIC DNA]</scope>
    <source>
        <strain evidence="3 4">MUT 4182</strain>
    </source>
</reference>
<accession>A0A0C3MKY2</accession>
<evidence type="ECO:0000256" key="1">
    <source>
        <dbReference type="SAM" id="MobiDB-lite"/>
    </source>
</evidence>
<keyword evidence="4" id="KW-1185">Reference proteome</keyword>
<proteinExistence type="predicted"/>
<keyword evidence="2" id="KW-0812">Transmembrane</keyword>
<dbReference type="AlphaFoldDB" id="A0A0C3MKY2"/>
<dbReference type="HOGENOM" id="CLU_2777752_0_0_1"/>
<keyword evidence="2" id="KW-0472">Membrane</keyword>